<accession>D3F5G5</accession>
<dbReference type="PANTHER" id="PTHR11365">
    <property type="entry name" value="5-OXOPROLINASE RELATED"/>
    <property type="match status" value="1"/>
</dbReference>
<gene>
    <name evidence="3" type="ordered locus">Cwoe_2207</name>
</gene>
<feature type="region of interest" description="Disordered" evidence="1">
    <location>
        <begin position="475"/>
        <end position="496"/>
    </location>
</feature>
<dbReference type="Pfam" id="PF02538">
    <property type="entry name" value="Hydantoinase_B"/>
    <property type="match status" value="1"/>
</dbReference>
<organism evidence="3 4">
    <name type="scientific">Conexibacter woesei (strain DSM 14684 / CCUG 47730 / CIP 108061 / JCM 11494 / NBRC 100937 / ID131577)</name>
    <dbReference type="NCBI Taxonomy" id="469383"/>
    <lineage>
        <taxon>Bacteria</taxon>
        <taxon>Bacillati</taxon>
        <taxon>Actinomycetota</taxon>
        <taxon>Thermoleophilia</taxon>
        <taxon>Solirubrobacterales</taxon>
        <taxon>Conexibacteraceae</taxon>
        <taxon>Conexibacter</taxon>
    </lineage>
</organism>
<dbReference type="HOGENOM" id="CLU_020413_1_1_11"/>
<proteinExistence type="predicted"/>
<dbReference type="GO" id="GO:0005829">
    <property type="term" value="C:cytosol"/>
    <property type="evidence" value="ECO:0007669"/>
    <property type="project" value="TreeGrafter"/>
</dbReference>
<keyword evidence="3" id="KW-0378">Hydrolase</keyword>
<dbReference type="STRING" id="469383.Cwoe_2207"/>
<evidence type="ECO:0000256" key="1">
    <source>
        <dbReference type="SAM" id="MobiDB-lite"/>
    </source>
</evidence>
<dbReference type="GO" id="GO:0006749">
    <property type="term" value="P:glutathione metabolic process"/>
    <property type="evidence" value="ECO:0007669"/>
    <property type="project" value="TreeGrafter"/>
</dbReference>
<dbReference type="EMBL" id="CP001854">
    <property type="protein sequence ID" value="ADB50632.1"/>
    <property type="molecule type" value="Genomic_DNA"/>
</dbReference>
<sequence length="559" mass="59187">MQLVEQADPVTTEIVRHGLGSAADQIKRTLIRTAMTPIIYDVLDFAAAIYDDRCRMLAQAPSIPLFMGTMSFCVEAAVRRVGGPDALEPGDAILINDPYETGSHPQDAAVVMPIFMPDGTLVGYAAVKAHWMDIGAKAPYCTDTTDVHQEGTIFPGIHVMRRGVMQDDVVRIAQANSRMPGFVLGDLNAQISAVQVGAAATARLVARYGLDRFRACVERMYDHGEAVVRRYVERIPDGRYVGRGELDDDGISGVPIPFHVTLEVEGSSVRFDFSDCPGVQTGPVNCPIASTVSAARVALTMLAGNGEAPTEGHFRPIEVVARPGSMFHARPPAPCFLYGWPAIQACDAVLRALADAVPELVPAGSGGDICGVGFWGVDQRSGEFWSDASPYPIGQGASVGSDGSSGLLHFAEAATRFTPAEVREVRFPVVQERLELATDSAGAGRRRGGLGLDIGFRLLQDAELISTLDRTKNAPQGLAGGHDARPNGATVAFPDGRVEPVTKVTGLPVPAGTVLSLLTGGGAGCGEPRERDASAVLADVREGYVSEAAARRDYPHAFG</sequence>
<dbReference type="KEGG" id="cwo:Cwoe_2207"/>
<reference evidence="4" key="2">
    <citation type="submission" date="2010-01" db="EMBL/GenBank/DDBJ databases">
        <title>The complete genome of Conexibacter woesei DSM 14684.</title>
        <authorList>
            <consortium name="US DOE Joint Genome Institute (JGI-PGF)"/>
            <person name="Lucas S."/>
            <person name="Copeland A."/>
            <person name="Lapidus A."/>
            <person name="Glavina del Rio T."/>
            <person name="Dalin E."/>
            <person name="Tice H."/>
            <person name="Bruce D."/>
            <person name="Goodwin L."/>
            <person name="Pitluck S."/>
            <person name="Kyrpides N."/>
            <person name="Mavromatis K."/>
            <person name="Ivanova N."/>
            <person name="Mikhailova N."/>
            <person name="Chertkov O."/>
            <person name="Brettin T."/>
            <person name="Detter J.C."/>
            <person name="Han C."/>
            <person name="Larimer F."/>
            <person name="Land M."/>
            <person name="Hauser L."/>
            <person name="Markowitz V."/>
            <person name="Cheng J.-F."/>
            <person name="Hugenholtz P."/>
            <person name="Woyke T."/>
            <person name="Wu D."/>
            <person name="Pukall R."/>
            <person name="Steenblock K."/>
            <person name="Schneider S."/>
            <person name="Klenk H.-P."/>
            <person name="Eisen J.A."/>
        </authorList>
    </citation>
    <scope>NUCLEOTIDE SEQUENCE [LARGE SCALE GENOMIC DNA]</scope>
    <source>
        <strain evidence="4">DSM 14684 / CIP 108061 / JCM 11494 / NBRC 100937 / ID131577</strain>
    </source>
</reference>
<dbReference type="InterPro" id="IPR003692">
    <property type="entry name" value="Hydantoinase_B"/>
</dbReference>
<protein>
    <submittedName>
        <fullName evidence="3">5-oxoprolinase (ATP-hydrolyzing)</fullName>
        <ecNumber evidence="3">3.5.2.9</ecNumber>
    </submittedName>
</protein>
<dbReference type="EC" id="3.5.2.9" evidence="3"/>
<dbReference type="Proteomes" id="UP000008229">
    <property type="component" value="Chromosome"/>
</dbReference>
<dbReference type="RefSeq" id="WP_012933683.1">
    <property type="nucleotide sequence ID" value="NC_013739.1"/>
</dbReference>
<reference evidence="3 4" key="1">
    <citation type="journal article" date="2010" name="Stand. Genomic Sci.">
        <title>Complete genome sequence of Conexibacter woesei type strain (ID131577).</title>
        <authorList>
            <person name="Pukall R."/>
            <person name="Lapidus A."/>
            <person name="Glavina Del Rio T."/>
            <person name="Copeland A."/>
            <person name="Tice H."/>
            <person name="Cheng J.-F."/>
            <person name="Lucas S."/>
            <person name="Chen F."/>
            <person name="Nolan M."/>
            <person name="Bruce D."/>
            <person name="Goodwin L."/>
            <person name="Pitluck S."/>
            <person name="Mavromatis K."/>
            <person name="Ivanova N."/>
            <person name="Ovchinnikova G."/>
            <person name="Pati A."/>
            <person name="Chen A."/>
            <person name="Palaniappan K."/>
            <person name="Land M."/>
            <person name="Hauser L."/>
            <person name="Chang Y.-J."/>
            <person name="Jeffries C.D."/>
            <person name="Chain P."/>
            <person name="Meincke L."/>
            <person name="Sims D."/>
            <person name="Brettin T."/>
            <person name="Detter J.C."/>
            <person name="Rohde M."/>
            <person name="Goeker M."/>
            <person name="Bristow J."/>
            <person name="Eisen J.A."/>
            <person name="Markowitz V."/>
            <person name="Kyrpides N.C."/>
            <person name="Klenk H.-P."/>
            <person name="Hugenholtz P."/>
        </authorList>
    </citation>
    <scope>NUCLEOTIDE SEQUENCE [LARGE SCALE GENOMIC DNA]</scope>
    <source>
        <strain evidence="4">DSM 14684 / CIP 108061 / JCM 11494 / NBRC 100937 / ID131577</strain>
    </source>
</reference>
<evidence type="ECO:0000313" key="3">
    <source>
        <dbReference type="EMBL" id="ADB50632.1"/>
    </source>
</evidence>
<evidence type="ECO:0000313" key="4">
    <source>
        <dbReference type="Proteomes" id="UP000008229"/>
    </source>
</evidence>
<keyword evidence="4" id="KW-1185">Reference proteome</keyword>
<evidence type="ECO:0000259" key="2">
    <source>
        <dbReference type="Pfam" id="PF02538"/>
    </source>
</evidence>
<dbReference type="AlphaFoldDB" id="D3F5G5"/>
<feature type="domain" description="Hydantoinase B/oxoprolinase" evidence="2">
    <location>
        <begin position="8"/>
        <end position="528"/>
    </location>
</feature>
<dbReference type="PANTHER" id="PTHR11365:SF23">
    <property type="entry name" value="HYPOTHETICAL 5-OXOPROLINASE (EUROFUNG)-RELATED"/>
    <property type="match status" value="1"/>
</dbReference>
<dbReference type="eggNOG" id="COG0146">
    <property type="taxonomic scope" value="Bacteria"/>
</dbReference>
<name>D3F5G5_CONWI</name>
<dbReference type="OrthoDB" id="102473at2"/>
<dbReference type="GO" id="GO:0017168">
    <property type="term" value="F:5-oxoprolinase (ATP-hydrolyzing) activity"/>
    <property type="evidence" value="ECO:0007669"/>
    <property type="project" value="UniProtKB-EC"/>
</dbReference>
<dbReference type="InterPro" id="IPR045079">
    <property type="entry name" value="Oxoprolinase-like"/>
</dbReference>